<evidence type="ECO:0000256" key="1">
    <source>
        <dbReference type="SAM" id="MobiDB-lite"/>
    </source>
</evidence>
<gene>
    <name evidence="3" type="ORF">HAZT_HAZT006049</name>
</gene>
<dbReference type="InterPro" id="IPR038902">
    <property type="entry name" value="INTS1"/>
</dbReference>
<reference evidence="3" key="3">
    <citation type="submission" date="2019-06" db="EMBL/GenBank/DDBJ databases">
        <authorList>
            <person name="Poynton C."/>
            <person name="Hasenbein S."/>
            <person name="Benoit J.B."/>
            <person name="Sepulveda M.S."/>
            <person name="Poelchau M.F."/>
            <person name="Murali S.C."/>
            <person name="Chen S."/>
            <person name="Glastad K.M."/>
            <person name="Werren J.H."/>
            <person name="Vineis J.H."/>
            <person name="Bowen J.L."/>
            <person name="Friedrich M."/>
            <person name="Jones J."/>
            <person name="Robertson H.M."/>
            <person name="Feyereisen R."/>
            <person name="Mechler-Hickson A."/>
            <person name="Mathers N."/>
            <person name="Lee C.E."/>
            <person name="Colbourne J.K."/>
            <person name="Biales A."/>
            <person name="Johnston J.S."/>
            <person name="Wellborn G.A."/>
            <person name="Rosendale A.J."/>
            <person name="Cridge A.G."/>
            <person name="Munoz-Torres M.C."/>
            <person name="Bain P.A."/>
            <person name="Manny A.R."/>
            <person name="Major K.M."/>
            <person name="Lambert F.N."/>
            <person name="Vulpe C.D."/>
            <person name="Tuck P."/>
            <person name="Blalock B.J."/>
            <person name="Lin Y.-Y."/>
            <person name="Smith M.E."/>
            <person name="Ochoa-Acuna H."/>
            <person name="Chen M.-J.M."/>
            <person name="Childers C.P."/>
            <person name="Qu J."/>
            <person name="Dugan S."/>
            <person name="Lee S.L."/>
            <person name="Chao H."/>
            <person name="Dinh H."/>
            <person name="Han Y."/>
            <person name="Doddapaneni H."/>
            <person name="Worley K.C."/>
            <person name="Muzny D.M."/>
            <person name="Gibbs R.A."/>
            <person name="Richards S."/>
        </authorList>
    </citation>
    <scope>NUCLEOTIDE SEQUENCE</scope>
    <source>
        <strain evidence="3">HAZT.00-mixed</strain>
        <tissue evidence="3">Whole organism</tissue>
    </source>
</reference>
<reference evidence="3" key="1">
    <citation type="submission" date="2014-08" db="EMBL/GenBank/DDBJ databases">
        <authorList>
            <person name="Murali S."/>
            <person name="Richards S."/>
            <person name="Bandaranaike D."/>
            <person name="Bellair M."/>
            <person name="Blankenburg K."/>
            <person name="Chao H."/>
            <person name="Dinh H."/>
            <person name="Doddapaneni H."/>
            <person name="Dugan-Rocha S."/>
            <person name="Elkadiri S."/>
            <person name="Gnanaolivu R."/>
            <person name="Hughes D."/>
            <person name="Lee S."/>
            <person name="Li M."/>
            <person name="Ming W."/>
            <person name="Munidasa M."/>
            <person name="Muniz J."/>
            <person name="Nguyen L."/>
            <person name="Osuji N."/>
            <person name="Pu L.-L."/>
            <person name="Puazo M."/>
            <person name="Skinner E."/>
            <person name="Qu C."/>
            <person name="Quiroz J."/>
            <person name="Raj R."/>
            <person name="Weissenberger G."/>
            <person name="Xin Y."/>
            <person name="Zou X."/>
            <person name="Han Y."/>
            <person name="Worley K."/>
            <person name="Muzny D."/>
            <person name="Gibbs R."/>
        </authorList>
    </citation>
    <scope>NUCLEOTIDE SEQUENCE</scope>
    <source>
        <strain evidence="3">HAZT.00-mixed</strain>
        <tissue evidence="3">Whole organism</tissue>
    </source>
</reference>
<proteinExistence type="predicted"/>
<sequence length="931" mass="105556">MGQEIKVVHRYRSVTDRGRDVAGPSSLHSKKPIKPGGYIIGLPGRSNVLTKPTPGEPVNVLSEEWENIAEEVDGSELSLFVDAAETDEDFERTEALLCGAIKMLKASRAKPDVPHCFHLMVLAKLKPSMFSRSMLVTDALCSLLRRDHAMSFKTKSNPSVAVMAASILLIAHQEERCWPEQFIRAFIDDSLGERVWVDMAECKGFVDNIITAFKTKMPPKNFMFPDMALGNRPDCPSPPISTCSGGGESGDGDSEMSLECKESLDVAVSSRYFTMIHRVEELVMETVHNQFSLRHQNVDSVARNFIRFLSSVTGIMEVRKIVSTKLESWLQSPKLQRPATELLMSLCMNCNTHLPADVETIGHIIRFRIKHKPLLNQYMSCLKELLAAHPDNIQTAIKNTIYNELSNARNPSNMPILSVIFQFAPEHSAITLAEEFQELFCNKEDFHRALRMLFREIVRGLRYDMLFQKFCQGLMSEPKDPLVIRENPEICERMFFGVTDIIVMVMFVAISPAVRESAMLLFRGEHRDLECVRRYQEMVSSIQQDAMSWMLKTVPKLFSPSKDDYMRALHKLLMMDPPDTYAIKDNYPAENDRLLFVKLASEVPLKQETLMRLLMIAVTKDQWVKPQDLIELVDKLIKRATSLPMEDVEVLHIDDPKIIDLIFNLSLYIPPESAYFPHGYRPPKMAVTTSYWKAWTMLLLVTAHNPGVFGQLAWESYPTLRMMMEMCITNSFVFPLPTLLAAGEKAEDVINHEHLLVAKDKEVILQLEEYLAQKTINEQNSLLVSQTMSMDYHGVARKPPPAVMDQLKALNASHRIGHLLCRSRNPDFLLDIITRQGTSQSMPWLAELVQSHENAFSMLPETAALQTPHSCWRRPIASHSTTQCVCAASSLLTVLRAAVSSVEQEADLSDHTWLLKHLKSLPAFPQVLWSL</sequence>
<comment type="caution">
    <text evidence="3">The sequence shown here is derived from an EMBL/GenBank/DDBJ whole genome shotgun (WGS) entry which is preliminary data.</text>
</comment>
<dbReference type="GO" id="GO:0032039">
    <property type="term" value="C:integrator complex"/>
    <property type="evidence" value="ECO:0007669"/>
    <property type="project" value="InterPro"/>
</dbReference>
<organism evidence="3">
    <name type="scientific">Hyalella azteca</name>
    <name type="common">Amphipod</name>
    <dbReference type="NCBI Taxonomy" id="294128"/>
    <lineage>
        <taxon>Eukaryota</taxon>
        <taxon>Metazoa</taxon>
        <taxon>Ecdysozoa</taxon>
        <taxon>Arthropoda</taxon>
        <taxon>Crustacea</taxon>
        <taxon>Multicrustacea</taxon>
        <taxon>Malacostraca</taxon>
        <taxon>Eumalacostraca</taxon>
        <taxon>Peracarida</taxon>
        <taxon>Amphipoda</taxon>
        <taxon>Senticaudata</taxon>
        <taxon>Talitrida</taxon>
        <taxon>Talitroidea</taxon>
        <taxon>Hyalellidae</taxon>
        <taxon>Hyalella</taxon>
    </lineage>
</organism>
<reference evidence="3" key="2">
    <citation type="journal article" date="2018" name="Environ. Sci. Technol.">
        <title>The Toxicogenome of Hyalella azteca: A Model for Sediment Ecotoxicology and Evolutionary Toxicology.</title>
        <authorList>
            <person name="Poynton H.C."/>
            <person name="Hasenbein S."/>
            <person name="Benoit J.B."/>
            <person name="Sepulveda M.S."/>
            <person name="Poelchau M.F."/>
            <person name="Hughes D.S.T."/>
            <person name="Murali S.C."/>
            <person name="Chen S."/>
            <person name="Glastad K.M."/>
            <person name="Goodisman M.A.D."/>
            <person name="Werren J.H."/>
            <person name="Vineis J.H."/>
            <person name="Bowen J.L."/>
            <person name="Friedrich M."/>
            <person name="Jones J."/>
            <person name="Robertson H.M."/>
            <person name="Feyereisen R."/>
            <person name="Mechler-Hickson A."/>
            <person name="Mathers N."/>
            <person name="Lee C.E."/>
            <person name="Colbourne J.K."/>
            <person name="Biales A."/>
            <person name="Johnston J.S."/>
            <person name="Wellborn G.A."/>
            <person name="Rosendale A.J."/>
            <person name="Cridge A.G."/>
            <person name="Munoz-Torres M.C."/>
            <person name="Bain P.A."/>
            <person name="Manny A.R."/>
            <person name="Major K.M."/>
            <person name="Lambert F.N."/>
            <person name="Vulpe C.D."/>
            <person name="Tuck P."/>
            <person name="Blalock B.J."/>
            <person name="Lin Y.Y."/>
            <person name="Smith M.E."/>
            <person name="Ochoa-Acuna H."/>
            <person name="Chen M.M."/>
            <person name="Childers C.P."/>
            <person name="Qu J."/>
            <person name="Dugan S."/>
            <person name="Lee S.L."/>
            <person name="Chao H."/>
            <person name="Dinh H."/>
            <person name="Han Y."/>
            <person name="Doddapaneni H."/>
            <person name="Worley K.C."/>
            <person name="Muzny D.M."/>
            <person name="Gibbs R.A."/>
            <person name="Richards S."/>
        </authorList>
    </citation>
    <scope>NUCLEOTIDE SEQUENCE</scope>
    <source>
        <strain evidence="3">HAZT.00-mixed</strain>
        <tissue evidence="3">Whole organism</tissue>
    </source>
</reference>
<dbReference type="Proteomes" id="UP000711488">
    <property type="component" value="Unassembled WGS sequence"/>
</dbReference>
<accession>A0A6A0HCZ2</accession>
<dbReference type="PANTHER" id="PTHR21224:SF1">
    <property type="entry name" value="INTEGRATOR COMPLEX SUBUNIT 1"/>
    <property type="match status" value="1"/>
</dbReference>
<dbReference type="EMBL" id="JQDR03001122">
    <property type="protein sequence ID" value="KAA0203656.1"/>
    <property type="molecule type" value="Genomic_DNA"/>
</dbReference>
<dbReference type="InterPro" id="IPR022145">
    <property type="entry name" value="INTS1_RPB2-bd"/>
</dbReference>
<dbReference type="PANTHER" id="PTHR21224">
    <property type="entry name" value="INTEGRATOR COMPLEX SUBUNIT 1"/>
    <property type="match status" value="1"/>
</dbReference>
<evidence type="ECO:0000259" key="2">
    <source>
        <dbReference type="Pfam" id="PF12432"/>
    </source>
</evidence>
<evidence type="ECO:0000313" key="3">
    <source>
        <dbReference type="EMBL" id="KAA0203656.1"/>
    </source>
</evidence>
<dbReference type="Pfam" id="PF12432">
    <property type="entry name" value="INTS1_RP2B-bd"/>
    <property type="match status" value="1"/>
</dbReference>
<dbReference type="AlphaFoldDB" id="A0A6A0HCZ2"/>
<feature type="region of interest" description="Disordered" evidence="1">
    <location>
        <begin position="236"/>
        <end position="256"/>
    </location>
</feature>
<feature type="domain" description="Integrator complex subunit 1 RPB2-binding" evidence="2">
    <location>
        <begin position="278"/>
        <end position="433"/>
    </location>
</feature>
<dbReference type="GO" id="GO:0034474">
    <property type="term" value="P:U2 snRNA 3'-end processing"/>
    <property type="evidence" value="ECO:0007669"/>
    <property type="project" value="InterPro"/>
</dbReference>
<protein>
    <recommendedName>
        <fullName evidence="2">Integrator complex subunit 1 RPB2-binding domain-containing protein</fullName>
    </recommendedName>
</protein>
<name>A0A6A0HCZ2_HYAAZ</name>